<keyword evidence="3 4" id="KW-0804">Transcription</keyword>
<dbReference type="EMBL" id="CP001359">
    <property type="protein sequence ID" value="ACL65669.1"/>
    <property type="molecule type" value="Genomic_DNA"/>
</dbReference>
<evidence type="ECO:0000313" key="6">
    <source>
        <dbReference type="EMBL" id="ACL65669.1"/>
    </source>
</evidence>
<dbReference type="NCBIfam" id="NF003545">
    <property type="entry name" value="PRK05205.1-1"/>
    <property type="match status" value="1"/>
</dbReference>
<comment type="function">
    <text evidence="4">Also displays a weak uracil phosphoribosyltransferase activity which is not physiologically significant.</text>
</comment>
<dbReference type="InterPro" id="IPR000836">
    <property type="entry name" value="PRTase_dom"/>
</dbReference>
<dbReference type="SUPFAM" id="SSF53271">
    <property type="entry name" value="PRTase-like"/>
    <property type="match status" value="1"/>
</dbReference>
<dbReference type="KEGG" id="acp:A2cp1_2331"/>
<feature type="short sequence motif" description="PRPP-binding" evidence="4">
    <location>
        <begin position="95"/>
        <end position="107"/>
    </location>
</feature>
<evidence type="ECO:0000256" key="3">
    <source>
        <dbReference type="ARBA" id="ARBA00023163"/>
    </source>
</evidence>
<comment type="catalytic activity">
    <reaction evidence="4">
        <text>UMP + diphosphate = 5-phospho-alpha-D-ribose 1-diphosphate + uracil</text>
        <dbReference type="Rhea" id="RHEA:13017"/>
        <dbReference type="ChEBI" id="CHEBI:17568"/>
        <dbReference type="ChEBI" id="CHEBI:33019"/>
        <dbReference type="ChEBI" id="CHEBI:57865"/>
        <dbReference type="ChEBI" id="CHEBI:58017"/>
        <dbReference type="EC" id="2.4.2.9"/>
    </reaction>
</comment>
<dbReference type="RefSeq" id="WP_012526269.1">
    <property type="nucleotide sequence ID" value="NC_011891.1"/>
</dbReference>
<dbReference type="GO" id="GO:0004845">
    <property type="term" value="F:uracil phosphoribosyltransferase activity"/>
    <property type="evidence" value="ECO:0007669"/>
    <property type="project" value="UniProtKB-UniRule"/>
</dbReference>
<comment type="similarity">
    <text evidence="1 4">Belongs to the purine/pyrimidine phosphoribosyltransferase family. PyrR subfamily.</text>
</comment>
<dbReference type="AlphaFoldDB" id="B8JAF0"/>
<dbReference type="HAMAP" id="MF_01219">
    <property type="entry name" value="PyrR"/>
    <property type="match status" value="1"/>
</dbReference>
<dbReference type="Gene3D" id="3.40.50.2020">
    <property type="match status" value="1"/>
</dbReference>
<dbReference type="PANTHER" id="PTHR11608:SF0">
    <property type="entry name" value="BIFUNCTIONAL PROTEIN PYRR"/>
    <property type="match status" value="1"/>
</dbReference>
<evidence type="ECO:0000256" key="4">
    <source>
        <dbReference type="HAMAP-Rule" id="MF_01219"/>
    </source>
</evidence>
<comment type="function">
    <text evidence="4">Regulates the transcription of the pyrimidine nucleotide (pyr) operon in response to exogenous pyrimidines.</text>
</comment>
<dbReference type="NCBIfam" id="NF003549">
    <property type="entry name" value="PRK05205.1-5"/>
    <property type="match status" value="1"/>
</dbReference>
<evidence type="ECO:0000259" key="5">
    <source>
        <dbReference type="Pfam" id="PF00156"/>
    </source>
</evidence>
<gene>
    <name evidence="4" type="primary">pyrR</name>
    <name evidence="6" type="ordered locus">A2cp1_2331</name>
</gene>
<evidence type="ECO:0000256" key="1">
    <source>
        <dbReference type="ARBA" id="ARBA00005565"/>
    </source>
</evidence>
<dbReference type="PANTHER" id="PTHR11608">
    <property type="entry name" value="BIFUNCTIONAL PROTEIN PYRR"/>
    <property type="match status" value="1"/>
</dbReference>
<keyword evidence="4" id="KW-0808">Transferase</keyword>
<organism evidence="6 7">
    <name type="scientific">Anaeromyxobacter dehalogenans (strain ATCC BAA-258 / DSM 21875 / 2CP-1)</name>
    <dbReference type="NCBI Taxonomy" id="455488"/>
    <lineage>
        <taxon>Bacteria</taxon>
        <taxon>Pseudomonadati</taxon>
        <taxon>Myxococcota</taxon>
        <taxon>Myxococcia</taxon>
        <taxon>Myxococcales</taxon>
        <taxon>Cystobacterineae</taxon>
        <taxon>Anaeromyxobacteraceae</taxon>
        <taxon>Anaeromyxobacter</taxon>
    </lineage>
</organism>
<dbReference type="HOGENOM" id="CLU_094234_2_1_7"/>
<evidence type="ECO:0000313" key="7">
    <source>
        <dbReference type="Proteomes" id="UP000007089"/>
    </source>
</evidence>
<dbReference type="InterPro" id="IPR050137">
    <property type="entry name" value="PyrR_bifunctional"/>
</dbReference>
<keyword evidence="2 4" id="KW-0805">Transcription regulation</keyword>
<accession>B8JAF0</accession>
<evidence type="ECO:0000256" key="2">
    <source>
        <dbReference type="ARBA" id="ARBA00023015"/>
    </source>
</evidence>
<dbReference type="Proteomes" id="UP000007089">
    <property type="component" value="Chromosome"/>
</dbReference>
<sequence length="178" mass="19238">MNAAEIERAVRRLGRDIAERARAAGAAGDVAIVGIRRGGVHLAQRLRRELARELGAEPPLGTLDIALYRDDLAEQGAAPVIGPTDVRFPVQGKTLVLVDDVLYTGRTVRAALDEIVDFGRPRRVWLAVLVDRGGRELPIAADFAGARLEVSDRDDVQVRLVESGAPEDAVVVKPRRAP</sequence>
<keyword evidence="7" id="KW-1185">Reference proteome</keyword>
<dbReference type="FunFam" id="3.40.50.2020:FF:000020">
    <property type="entry name" value="Bifunctional protein PyrR"/>
    <property type="match status" value="1"/>
</dbReference>
<name>B8JAF0_ANAD2</name>
<dbReference type="EC" id="2.4.2.9" evidence="4"/>
<dbReference type="InterPro" id="IPR023050">
    <property type="entry name" value="PyrR"/>
</dbReference>
<proteinExistence type="inferred from homology"/>
<protein>
    <recommendedName>
        <fullName evidence="4">Bifunctional protein PyrR</fullName>
    </recommendedName>
    <domain>
        <recommendedName>
            <fullName evidence="4">Pyrimidine operon regulatory protein</fullName>
        </recommendedName>
    </domain>
    <domain>
        <recommendedName>
            <fullName evidence="4">Uracil phosphoribosyltransferase</fullName>
            <shortName evidence="4">UPRTase</shortName>
            <ecNumber evidence="4">2.4.2.9</ecNumber>
        </recommendedName>
    </domain>
</protein>
<reference evidence="6" key="1">
    <citation type="submission" date="2009-01" db="EMBL/GenBank/DDBJ databases">
        <title>Complete sequence of Anaeromyxobacter dehalogenans 2CP-1.</title>
        <authorList>
            <consortium name="US DOE Joint Genome Institute"/>
            <person name="Lucas S."/>
            <person name="Copeland A."/>
            <person name="Lapidus A."/>
            <person name="Glavina del Rio T."/>
            <person name="Dalin E."/>
            <person name="Tice H."/>
            <person name="Bruce D."/>
            <person name="Goodwin L."/>
            <person name="Pitluck S."/>
            <person name="Saunders E."/>
            <person name="Brettin T."/>
            <person name="Detter J.C."/>
            <person name="Han C."/>
            <person name="Larimer F."/>
            <person name="Land M."/>
            <person name="Hauser L."/>
            <person name="Kyrpides N."/>
            <person name="Ovchinnikova G."/>
            <person name="Beliaev A.S."/>
            <person name="Richardson P."/>
        </authorList>
    </citation>
    <scope>NUCLEOTIDE SEQUENCE</scope>
    <source>
        <strain evidence="6">2CP-1</strain>
    </source>
</reference>
<keyword evidence="4 6" id="KW-0328">Glycosyltransferase</keyword>
<dbReference type="Pfam" id="PF00156">
    <property type="entry name" value="Pribosyltran"/>
    <property type="match status" value="1"/>
</dbReference>
<feature type="domain" description="Phosphoribosyltransferase" evidence="5">
    <location>
        <begin position="6"/>
        <end position="142"/>
    </location>
</feature>
<dbReference type="GO" id="GO:0006355">
    <property type="term" value="P:regulation of DNA-templated transcription"/>
    <property type="evidence" value="ECO:0007669"/>
    <property type="project" value="UniProtKB-UniRule"/>
</dbReference>
<dbReference type="CDD" id="cd06223">
    <property type="entry name" value="PRTases_typeI"/>
    <property type="match status" value="1"/>
</dbReference>
<dbReference type="InterPro" id="IPR029057">
    <property type="entry name" value="PRTase-like"/>
</dbReference>